<dbReference type="Pfam" id="PF00291">
    <property type="entry name" value="PALP"/>
    <property type="match status" value="1"/>
</dbReference>
<dbReference type="AlphaFoldDB" id="A0A9D1N853"/>
<comment type="similarity">
    <text evidence="2">Belongs to the cysteine synthase/cystathionine beta-synthase family.</text>
</comment>
<evidence type="ECO:0000256" key="3">
    <source>
        <dbReference type="ARBA" id="ARBA00022605"/>
    </source>
</evidence>
<dbReference type="SUPFAM" id="SSF53686">
    <property type="entry name" value="Tryptophan synthase beta subunit-like PLP-dependent enzymes"/>
    <property type="match status" value="1"/>
</dbReference>
<feature type="domain" description="Tryptophan synthase beta chain-like PALP" evidence="7">
    <location>
        <begin position="21"/>
        <end position="290"/>
    </location>
</feature>
<dbReference type="EMBL" id="DVOE01000002">
    <property type="protein sequence ID" value="HIU98228.1"/>
    <property type="molecule type" value="Genomic_DNA"/>
</dbReference>
<keyword evidence="4" id="KW-0808">Transferase</keyword>
<keyword evidence="6" id="KW-0198">Cysteine biosynthesis</keyword>
<evidence type="ECO:0000313" key="8">
    <source>
        <dbReference type="EMBL" id="HIU98228.1"/>
    </source>
</evidence>
<reference evidence="8" key="1">
    <citation type="submission" date="2020-10" db="EMBL/GenBank/DDBJ databases">
        <authorList>
            <person name="Gilroy R."/>
        </authorList>
    </citation>
    <scope>NUCLEOTIDE SEQUENCE</scope>
    <source>
        <strain evidence="8">10406</strain>
    </source>
</reference>
<reference evidence="8" key="2">
    <citation type="journal article" date="2021" name="PeerJ">
        <title>Extensive microbial diversity within the chicken gut microbiome revealed by metagenomics and culture.</title>
        <authorList>
            <person name="Gilroy R."/>
            <person name="Ravi A."/>
            <person name="Getino M."/>
            <person name="Pursley I."/>
            <person name="Horton D.L."/>
            <person name="Alikhan N.F."/>
            <person name="Baker D."/>
            <person name="Gharbi K."/>
            <person name="Hall N."/>
            <person name="Watson M."/>
            <person name="Adriaenssens E.M."/>
            <person name="Foster-Nyarko E."/>
            <person name="Jarju S."/>
            <person name="Secka A."/>
            <person name="Antonio M."/>
            <person name="Oren A."/>
            <person name="Chaudhuri R.R."/>
            <person name="La Ragione R."/>
            <person name="Hildebrand F."/>
            <person name="Pallen M.J."/>
        </authorList>
    </citation>
    <scope>NUCLEOTIDE SEQUENCE</scope>
    <source>
        <strain evidence="8">10406</strain>
    </source>
</reference>
<dbReference type="GO" id="GO:0016765">
    <property type="term" value="F:transferase activity, transferring alkyl or aryl (other than methyl) groups"/>
    <property type="evidence" value="ECO:0007669"/>
    <property type="project" value="UniProtKB-ARBA"/>
</dbReference>
<name>A0A9D1N853_9FIRM</name>
<dbReference type="CDD" id="cd01561">
    <property type="entry name" value="CBS_like"/>
    <property type="match status" value="1"/>
</dbReference>
<dbReference type="InterPro" id="IPR036052">
    <property type="entry name" value="TrpB-like_PALP_sf"/>
</dbReference>
<accession>A0A9D1N853</accession>
<evidence type="ECO:0000313" key="9">
    <source>
        <dbReference type="Proteomes" id="UP000886857"/>
    </source>
</evidence>
<dbReference type="Proteomes" id="UP000886857">
    <property type="component" value="Unassembled WGS sequence"/>
</dbReference>
<comment type="cofactor">
    <cofactor evidence="1">
        <name>pyridoxal 5'-phosphate</name>
        <dbReference type="ChEBI" id="CHEBI:597326"/>
    </cofactor>
</comment>
<dbReference type="PROSITE" id="PS00901">
    <property type="entry name" value="CYS_SYNTHASE"/>
    <property type="match status" value="1"/>
</dbReference>
<gene>
    <name evidence="8" type="ORF">IAC73_00080</name>
</gene>
<protein>
    <submittedName>
        <fullName evidence="8">Cysteine synthase family protein</fullName>
    </submittedName>
</protein>
<evidence type="ECO:0000256" key="5">
    <source>
        <dbReference type="ARBA" id="ARBA00022898"/>
    </source>
</evidence>
<keyword evidence="3" id="KW-0028">Amino-acid biosynthesis</keyword>
<dbReference type="FunFam" id="3.40.50.1100:FF:000016">
    <property type="entry name" value="Cysteine synthase A"/>
    <property type="match status" value="1"/>
</dbReference>
<dbReference type="InterPro" id="IPR001216">
    <property type="entry name" value="P-phosphate_BS"/>
</dbReference>
<dbReference type="GO" id="GO:0006535">
    <property type="term" value="P:cysteine biosynthetic process from serine"/>
    <property type="evidence" value="ECO:0007669"/>
    <property type="project" value="InterPro"/>
</dbReference>
<comment type="caution">
    <text evidence="8">The sequence shown here is derived from an EMBL/GenBank/DDBJ whole genome shotgun (WGS) entry which is preliminary data.</text>
</comment>
<evidence type="ECO:0000256" key="6">
    <source>
        <dbReference type="ARBA" id="ARBA00023192"/>
    </source>
</evidence>
<proteinExistence type="inferred from homology"/>
<keyword evidence="5" id="KW-0663">Pyridoxal phosphate</keyword>
<dbReference type="InterPro" id="IPR050214">
    <property type="entry name" value="Cys_Synth/Cystath_Beta-Synth"/>
</dbReference>
<sequence length="301" mass="31117">MTDFARRTLDALAEVAVRLGHTPVVSLGDGIFGKDEGKNPAGSVKDRAAFYIVRDAVASGALAEGAPVVEATSGNTGIGLAYICGLVGIRVVLTMPESMSTERRKMLADYGAELVLTPAAEGMSGAVARARQIVEEEHGFFADQFGNPSSVTAHFETTAPEIFAALPGVKAVVAGVGSGGTAMGIKKYILENGIDCEVYAVEPAESPLMSKGFAAPHLIQGIGANFVPALVDISAFDGIVTVKGEDAVKEVGALFRDHGLASGISSAAAVLAARALRPRVKGDILAVLPDNSERYGEGLYR</sequence>
<evidence type="ECO:0000256" key="4">
    <source>
        <dbReference type="ARBA" id="ARBA00022679"/>
    </source>
</evidence>
<evidence type="ECO:0000259" key="7">
    <source>
        <dbReference type="Pfam" id="PF00291"/>
    </source>
</evidence>
<dbReference type="PANTHER" id="PTHR10314">
    <property type="entry name" value="CYSTATHIONINE BETA-SYNTHASE"/>
    <property type="match status" value="1"/>
</dbReference>
<organism evidence="8 9">
    <name type="scientific">Candidatus Limadaptatus stercoripullorum</name>
    <dbReference type="NCBI Taxonomy" id="2840846"/>
    <lineage>
        <taxon>Bacteria</taxon>
        <taxon>Bacillati</taxon>
        <taxon>Bacillota</taxon>
        <taxon>Clostridia</taxon>
        <taxon>Eubacteriales</taxon>
        <taxon>Candidatus Limadaptatus</taxon>
    </lineage>
</organism>
<dbReference type="Gene3D" id="3.40.50.1100">
    <property type="match status" value="2"/>
</dbReference>
<dbReference type="InterPro" id="IPR001926">
    <property type="entry name" value="TrpB-like_PALP"/>
</dbReference>
<evidence type="ECO:0000256" key="2">
    <source>
        <dbReference type="ARBA" id="ARBA00007103"/>
    </source>
</evidence>
<evidence type="ECO:0000256" key="1">
    <source>
        <dbReference type="ARBA" id="ARBA00001933"/>
    </source>
</evidence>